<name>M3AP25_PSEFD</name>
<evidence type="ECO:0000256" key="1">
    <source>
        <dbReference type="SAM" id="MobiDB-lite"/>
    </source>
</evidence>
<organism evidence="2 3">
    <name type="scientific">Pseudocercospora fijiensis (strain CIRAD86)</name>
    <name type="common">Black leaf streak disease fungus</name>
    <name type="synonym">Mycosphaerella fijiensis</name>
    <dbReference type="NCBI Taxonomy" id="383855"/>
    <lineage>
        <taxon>Eukaryota</taxon>
        <taxon>Fungi</taxon>
        <taxon>Dikarya</taxon>
        <taxon>Ascomycota</taxon>
        <taxon>Pezizomycotina</taxon>
        <taxon>Dothideomycetes</taxon>
        <taxon>Dothideomycetidae</taxon>
        <taxon>Mycosphaerellales</taxon>
        <taxon>Mycosphaerellaceae</taxon>
        <taxon>Pseudocercospora</taxon>
    </lineage>
</organism>
<evidence type="ECO:0000313" key="3">
    <source>
        <dbReference type="Proteomes" id="UP000016932"/>
    </source>
</evidence>
<dbReference type="GeneID" id="19337094"/>
<evidence type="ECO:0000313" key="2">
    <source>
        <dbReference type="EMBL" id="EME86341.1"/>
    </source>
</evidence>
<dbReference type="RefSeq" id="XP_007923650.1">
    <property type="nucleotide sequence ID" value="XM_007925459.1"/>
</dbReference>
<dbReference type="EMBL" id="KB446556">
    <property type="protein sequence ID" value="EME86341.1"/>
    <property type="molecule type" value="Genomic_DNA"/>
</dbReference>
<protein>
    <submittedName>
        <fullName evidence="2">Uncharacterized protein</fullName>
    </submittedName>
</protein>
<dbReference type="HOGENOM" id="CLU_2307240_0_0_1"/>
<dbReference type="AlphaFoldDB" id="M3AP25"/>
<dbReference type="Proteomes" id="UP000016932">
    <property type="component" value="Unassembled WGS sequence"/>
</dbReference>
<proteinExistence type="predicted"/>
<accession>M3AP25</accession>
<reference evidence="2 3" key="1">
    <citation type="journal article" date="2012" name="PLoS Pathog.">
        <title>Diverse lifestyles and strategies of plant pathogenesis encoded in the genomes of eighteen Dothideomycetes fungi.</title>
        <authorList>
            <person name="Ohm R.A."/>
            <person name="Feau N."/>
            <person name="Henrissat B."/>
            <person name="Schoch C.L."/>
            <person name="Horwitz B.A."/>
            <person name="Barry K.W."/>
            <person name="Condon B.J."/>
            <person name="Copeland A.C."/>
            <person name="Dhillon B."/>
            <person name="Glaser F."/>
            <person name="Hesse C.N."/>
            <person name="Kosti I."/>
            <person name="LaButti K."/>
            <person name="Lindquist E.A."/>
            <person name="Lucas S."/>
            <person name="Salamov A.A."/>
            <person name="Bradshaw R.E."/>
            <person name="Ciuffetti L."/>
            <person name="Hamelin R.C."/>
            <person name="Kema G.H.J."/>
            <person name="Lawrence C."/>
            <person name="Scott J.A."/>
            <person name="Spatafora J.W."/>
            <person name="Turgeon B.G."/>
            <person name="de Wit P.J.G.M."/>
            <person name="Zhong S."/>
            <person name="Goodwin S.B."/>
            <person name="Grigoriev I.V."/>
        </authorList>
    </citation>
    <scope>NUCLEOTIDE SEQUENCE [LARGE SCALE GENOMIC DNA]</scope>
    <source>
        <strain evidence="2 3">CIRAD86</strain>
    </source>
</reference>
<feature type="region of interest" description="Disordered" evidence="1">
    <location>
        <begin position="29"/>
        <end position="56"/>
    </location>
</feature>
<dbReference type="OrthoDB" id="10263328at2759"/>
<dbReference type="VEuPathDB" id="FungiDB:MYCFIDRAFT_210480"/>
<keyword evidence="3" id="KW-1185">Reference proteome</keyword>
<gene>
    <name evidence="2" type="ORF">MYCFIDRAFT_210480</name>
</gene>
<dbReference type="KEGG" id="pfj:MYCFIDRAFT_210480"/>
<sequence>MPEADLGMRRDFFALEALRRGKIRVHLLPPTHPETLPRSTTHVTTAHDTTRTHASTCTHGYPPNTIGPFCLTPKQGSDDTACIAMIALAQAQSTEMDQEG</sequence>